<feature type="domain" description="MATH" evidence="1">
    <location>
        <begin position="7"/>
        <end position="107"/>
    </location>
</feature>
<evidence type="ECO:0000259" key="1">
    <source>
        <dbReference type="Pfam" id="PF00917"/>
    </source>
</evidence>
<dbReference type="EMBL" id="BTSY01000005">
    <property type="protein sequence ID" value="GMT29891.1"/>
    <property type="molecule type" value="Genomic_DNA"/>
</dbReference>
<sequence length="134" mass="15458">DGVREWDGKQTLSPIKIVAGIPFALLIYCENWAGEEVFVVTLWYEQMEDSDWTADISYTFTLYNDDPTKNRVKEDDHTLDSNDVCACFMEMDIDDVMETRQVPKGFINENRLSMTVSFTVHNVCGVRQPNIHLN</sequence>
<dbReference type="Proteomes" id="UP001432322">
    <property type="component" value="Unassembled WGS sequence"/>
</dbReference>
<dbReference type="InterPro" id="IPR002083">
    <property type="entry name" value="MATH/TRAF_dom"/>
</dbReference>
<protein>
    <recommendedName>
        <fullName evidence="1">MATH domain-containing protein</fullName>
    </recommendedName>
</protein>
<dbReference type="Pfam" id="PF00917">
    <property type="entry name" value="MATH"/>
    <property type="match status" value="1"/>
</dbReference>
<keyword evidence="3" id="KW-1185">Reference proteome</keyword>
<comment type="caution">
    <text evidence="2">The sequence shown here is derived from an EMBL/GenBank/DDBJ whole genome shotgun (WGS) entry which is preliminary data.</text>
</comment>
<proteinExistence type="predicted"/>
<gene>
    <name evidence="2" type="ORF">PFISCL1PPCAC_21188</name>
</gene>
<dbReference type="InterPro" id="IPR008974">
    <property type="entry name" value="TRAF-like"/>
</dbReference>
<evidence type="ECO:0000313" key="2">
    <source>
        <dbReference type="EMBL" id="GMT29891.1"/>
    </source>
</evidence>
<feature type="non-terminal residue" evidence="2">
    <location>
        <position position="1"/>
    </location>
</feature>
<evidence type="ECO:0000313" key="3">
    <source>
        <dbReference type="Proteomes" id="UP001432322"/>
    </source>
</evidence>
<dbReference type="Gene3D" id="2.60.210.10">
    <property type="entry name" value="Apoptosis, Tumor Necrosis Factor Receptor Associated Protein 2, Chain A"/>
    <property type="match status" value="1"/>
</dbReference>
<organism evidence="2 3">
    <name type="scientific">Pristionchus fissidentatus</name>
    <dbReference type="NCBI Taxonomy" id="1538716"/>
    <lineage>
        <taxon>Eukaryota</taxon>
        <taxon>Metazoa</taxon>
        <taxon>Ecdysozoa</taxon>
        <taxon>Nematoda</taxon>
        <taxon>Chromadorea</taxon>
        <taxon>Rhabditida</taxon>
        <taxon>Rhabditina</taxon>
        <taxon>Diplogasteromorpha</taxon>
        <taxon>Diplogasteroidea</taxon>
        <taxon>Neodiplogasteridae</taxon>
        <taxon>Pristionchus</taxon>
    </lineage>
</organism>
<name>A0AAV5WDA7_9BILA</name>
<accession>A0AAV5WDA7</accession>
<dbReference type="SUPFAM" id="SSF49599">
    <property type="entry name" value="TRAF domain-like"/>
    <property type="match status" value="1"/>
</dbReference>
<dbReference type="AlphaFoldDB" id="A0AAV5WDA7"/>
<reference evidence="2" key="1">
    <citation type="submission" date="2023-10" db="EMBL/GenBank/DDBJ databases">
        <title>Genome assembly of Pristionchus species.</title>
        <authorList>
            <person name="Yoshida K."/>
            <person name="Sommer R.J."/>
        </authorList>
    </citation>
    <scope>NUCLEOTIDE SEQUENCE</scope>
    <source>
        <strain evidence="2">RS5133</strain>
    </source>
</reference>